<gene>
    <name evidence="1" type="ORF">INT48_007762</name>
</gene>
<organism evidence="1 2">
    <name type="scientific">Thamnidium elegans</name>
    <dbReference type="NCBI Taxonomy" id="101142"/>
    <lineage>
        <taxon>Eukaryota</taxon>
        <taxon>Fungi</taxon>
        <taxon>Fungi incertae sedis</taxon>
        <taxon>Mucoromycota</taxon>
        <taxon>Mucoromycotina</taxon>
        <taxon>Mucoromycetes</taxon>
        <taxon>Mucorales</taxon>
        <taxon>Mucorineae</taxon>
        <taxon>Mucoraceae</taxon>
        <taxon>Thamnidium</taxon>
    </lineage>
</organism>
<reference evidence="1" key="1">
    <citation type="submission" date="2021-01" db="EMBL/GenBank/DDBJ databases">
        <title>Metabolic potential, ecology and presence of endohyphal bacteria is reflected in genomic diversity of Mucoromycotina.</title>
        <authorList>
            <person name="Muszewska A."/>
            <person name="Okrasinska A."/>
            <person name="Steczkiewicz K."/>
            <person name="Drgas O."/>
            <person name="Orlowska M."/>
            <person name="Perlinska-Lenart U."/>
            <person name="Aleksandrzak-Piekarczyk T."/>
            <person name="Szatraj K."/>
            <person name="Zielenkiewicz U."/>
            <person name="Pilsyk S."/>
            <person name="Malc E."/>
            <person name="Mieczkowski P."/>
            <person name="Kruszewska J.S."/>
            <person name="Biernat P."/>
            <person name="Pawlowska J."/>
        </authorList>
    </citation>
    <scope>NUCLEOTIDE SEQUENCE</scope>
    <source>
        <strain evidence="1">WA0000018081</strain>
    </source>
</reference>
<feature type="non-terminal residue" evidence="1">
    <location>
        <position position="1"/>
    </location>
</feature>
<sequence length="111" mass="13501">MYCDREPPNEDHDAKFPVLDIINVANCWYYLSLLERFVNVTSPMSDKTLKIYLVRAEYRYFRWIANKGIRDKNNSMLLFFWQAHMLSPFRFYEDTLREKPFVCHLIPLKEI</sequence>
<evidence type="ECO:0000313" key="1">
    <source>
        <dbReference type="EMBL" id="KAG2233326.1"/>
    </source>
</evidence>
<dbReference type="EMBL" id="JAEPRE010000083">
    <property type="protein sequence ID" value="KAG2233326.1"/>
    <property type="molecule type" value="Genomic_DNA"/>
</dbReference>
<accession>A0A8H7SS34</accession>
<keyword evidence="2" id="KW-1185">Reference proteome</keyword>
<dbReference type="AlphaFoldDB" id="A0A8H7SS34"/>
<comment type="caution">
    <text evidence="1">The sequence shown here is derived from an EMBL/GenBank/DDBJ whole genome shotgun (WGS) entry which is preliminary data.</text>
</comment>
<dbReference type="Proteomes" id="UP000613177">
    <property type="component" value="Unassembled WGS sequence"/>
</dbReference>
<proteinExistence type="predicted"/>
<protein>
    <submittedName>
        <fullName evidence="1">Uncharacterized protein</fullName>
    </submittedName>
</protein>
<name>A0A8H7SS34_9FUNG</name>
<evidence type="ECO:0000313" key="2">
    <source>
        <dbReference type="Proteomes" id="UP000613177"/>
    </source>
</evidence>